<accession>A0ABM8CUB2</accession>
<gene>
    <name evidence="2" type="ORF">IFM12276_15580</name>
</gene>
<feature type="chain" id="PRO_5047278159" description="DUF3558 domain-containing protein" evidence="1">
    <location>
        <begin position="25"/>
        <end position="185"/>
    </location>
</feature>
<organism evidence="2 3">
    <name type="scientific">Nocardia sputorum</name>
    <dbReference type="NCBI Taxonomy" id="2984338"/>
    <lineage>
        <taxon>Bacteria</taxon>
        <taxon>Bacillati</taxon>
        <taxon>Actinomycetota</taxon>
        <taxon>Actinomycetes</taxon>
        <taxon>Mycobacteriales</taxon>
        <taxon>Nocardiaceae</taxon>
        <taxon>Nocardia</taxon>
    </lineage>
</organism>
<evidence type="ECO:0000313" key="3">
    <source>
        <dbReference type="Proteomes" id="UP001317870"/>
    </source>
</evidence>
<dbReference type="PROSITE" id="PS51257">
    <property type="entry name" value="PROKAR_LIPOPROTEIN"/>
    <property type="match status" value="1"/>
</dbReference>
<evidence type="ECO:0008006" key="4">
    <source>
        <dbReference type="Google" id="ProtNLM"/>
    </source>
</evidence>
<sequence>MIGIARTMTVAAIVAALATGCSVAPTLASQEPSATLTQGGLCDSLLDFFGNELSAVGLTSVPIIDPNETISPSGICTVINSESQRANGRVSLRNAPNVPDPTEGVVGFRKSTEPNDPVWIQDMRTDAKNPGTEVVLATRIGEWNGQLRITDSETRTKSGVLHLTDEDIHKAARFLIDLTRKVSEA</sequence>
<evidence type="ECO:0000256" key="1">
    <source>
        <dbReference type="SAM" id="SignalP"/>
    </source>
</evidence>
<evidence type="ECO:0000313" key="2">
    <source>
        <dbReference type="EMBL" id="BDT98529.1"/>
    </source>
</evidence>
<dbReference type="Proteomes" id="UP001317870">
    <property type="component" value="Chromosome"/>
</dbReference>
<keyword evidence="3" id="KW-1185">Reference proteome</keyword>
<feature type="signal peptide" evidence="1">
    <location>
        <begin position="1"/>
        <end position="24"/>
    </location>
</feature>
<reference evidence="2 3" key="1">
    <citation type="submission" date="2022-11" db="EMBL/GenBank/DDBJ databases">
        <title>Genome Sequencing of Nocardia sp. ON39_IFM12276 and assembly.</title>
        <authorList>
            <person name="Shimojima M."/>
            <person name="Toyokawa M."/>
            <person name="Uesaka K."/>
        </authorList>
    </citation>
    <scope>NUCLEOTIDE SEQUENCE [LARGE SCALE GENOMIC DNA]</scope>
    <source>
        <strain evidence="2 3">IFM 12276</strain>
    </source>
</reference>
<proteinExistence type="predicted"/>
<dbReference type="EMBL" id="AP026978">
    <property type="protein sequence ID" value="BDT98529.1"/>
    <property type="molecule type" value="Genomic_DNA"/>
</dbReference>
<protein>
    <recommendedName>
        <fullName evidence="4">DUF3558 domain-containing protein</fullName>
    </recommendedName>
</protein>
<name>A0ABM8CUB2_9NOCA</name>
<keyword evidence="1" id="KW-0732">Signal</keyword>